<dbReference type="STRING" id="2769.R7Q5A9"/>
<evidence type="ECO:0000313" key="2">
    <source>
        <dbReference type="EMBL" id="CDF33737.1"/>
    </source>
</evidence>
<dbReference type="EMBL" id="HG001656">
    <property type="protein sequence ID" value="CDF33737.1"/>
    <property type="molecule type" value="Genomic_DNA"/>
</dbReference>
<dbReference type="Proteomes" id="UP000012073">
    <property type="component" value="Unassembled WGS sequence"/>
</dbReference>
<keyword evidence="3" id="KW-1185">Reference proteome</keyword>
<dbReference type="RefSeq" id="XP_005713556.1">
    <property type="nucleotide sequence ID" value="XM_005713499.1"/>
</dbReference>
<dbReference type="CDD" id="cd00885">
    <property type="entry name" value="cinA"/>
    <property type="match status" value="1"/>
</dbReference>
<dbReference type="InterPro" id="IPR036425">
    <property type="entry name" value="MoaB/Mog-like_dom_sf"/>
</dbReference>
<dbReference type="PANTHER" id="PTHR13939:SF0">
    <property type="entry name" value="NMN AMIDOHYDROLASE-LIKE PROTEIN YFAY"/>
    <property type="match status" value="1"/>
</dbReference>
<dbReference type="SMART" id="SM00852">
    <property type="entry name" value="MoCF_biosynth"/>
    <property type="match status" value="1"/>
</dbReference>
<dbReference type="GeneID" id="17321271"/>
<dbReference type="InterPro" id="IPR001453">
    <property type="entry name" value="MoaB/Mog_dom"/>
</dbReference>
<evidence type="ECO:0000259" key="1">
    <source>
        <dbReference type="SMART" id="SM00852"/>
    </source>
</evidence>
<dbReference type="OMA" id="EGWAPGC"/>
<sequence length="299" mass="32972">MLCFAAQSSNFAARALRRSLHRTSVCTQYTRRRLAPERRLQTSAVGTNMILDRKSAAAVVIGDEILTGKTQDANTQTLAKFLVEHGVVLTKTETILDDIDTISATVRRLSKEHDLVFTSGGIGPTLDDLTYAGVAKAFGLPLEEHKETLRMMREIQPHMEINAARLRMAILPAPCETFWTGELWVPLACVNRNVYVLPGIPSLFSKMLGSVPKERLGEVRARARAVVLCELSEGDLAATLDEAHGKNADLAFGSYPATTEDTRKLYRTKITVEGDDEEEVAMAAQEVCVAVQGRLWEDQ</sequence>
<organism evidence="2 3">
    <name type="scientific">Chondrus crispus</name>
    <name type="common">Carrageen Irish moss</name>
    <name type="synonym">Polymorpha crispa</name>
    <dbReference type="NCBI Taxonomy" id="2769"/>
    <lineage>
        <taxon>Eukaryota</taxon>
        <taxon>Rhodophyta</taxon>
        <taxon>Florideophyceae</taxon>
        <taxon>Rhodymeniophycidae</taxon>
        <taxon>Gigartinales</taxon>
        <taxon>Gigartinaceae</taxon>
        <taxon>Chondrus</taxon>
    </lineage>
</organism>
<feature type="domain" description="MoaB/Mog" evidence="1">
    <location>
        <begin position="57"/>
        <end position="218"/>
    </location>
</feature>
<dbReference type="SUPFAM" id="SSF53218">
    <property type="entry name" value="Molybdenum cofactor biosynthesis proteins"/>
    <property type="match status" value="1"/>
</dbReference>
<dbReference type="PhylomeDB" id="R7Q5A9"/>
<dbReference type="OrthoDB" id="448496at2759"/>
<dbReference type="AlphaFoldDB" id="R7Q5A9"/>
<gene>
    <name evidence="2" type="ORF">CHC_T00002523001</name>
</gene>
<dbReference type="PANTHER" id="PTHR13939">
    <property type="entry name" value="NICOTINAMIDE-NUCLEOTIDE AMIDOHYDROLASE PNCC"/>
    <property type="match status" value="1"/>
</dbReference>
<dbReference type="InterPro" id="IPR050101">
    <property type="entry name" value="CinA"/>
</dbReference>
<name>R7Q5A9_CHOCR</name>
<dbReference type="Pfam" id="PF00994">
    <property type="entry name" value="MoCF_biosynth"/>
    <property type="match status" value="1"/>
</dbReference>
<dbReference type="InterPro" id="IPR056596">
    <property type="entry name" value="FLAD1_M"/>
</dbReference>
<accession>R7Q5A9</accession>
<dbReference type="Gramene" id="CDF33737">
    <property type="protein sequence ID" value="CDF33737"/>
    <property type="gene ID" value="CHC_T00002523001"/>
</dbReference>
<reference evidence="3" key="1">
    <citation type="journal article" date="2013" name="Proc. Natl. Acad. Sci. U.S.A.">
        <title>Genome structure and metabolic features in the red seaweed Chondrus crispus shed light on evolution of the Archaeplastida.</title>
        <authorList>
            <person name="Collen J."/>
            <person name="Porcel B."/>
            <person name="Carre W."/>
            <person name="Ball S.G."/>
            <person name="Chaparro C."/>
            <person name="Tonon T."/>
            <person name="Barbeyron T."/>
            <person name="Michel G."/>
            <person name="Noel B."/>
            <person name="Valentin K."/>
            <person name="Elias M."/>
            <person name="Artiguenave F."/>
            <person name="Arun A."/>
            <person name="Aury J.M."/>
            <person name="Barbosa-Neto J.F."/>
            <person name="Bothwell J.H."/>
            <person name="Bouget F.Y."/>
            <person name="Brillet L."/>
            <person name="Cabello-Hurtado F."/>
            <person name="Capella-Gutierrez S."/>
            <person name="Charrier B."/>
            <person name="Cladiere L."/>
            <person name="Cock J.M."/>
            <person name="Coelho S.M."/>
            <person name="Colleoni C."/>
            <person name="Czjzek M."/>
            <person name="Da Silva C."/>
            <person name="Delage L."/>
            <person name="Denoeud F."/>
            <person name="Deschamps P."/>
            <person name="Dittami S.M."/>
            <person name="Gabaldon T."/>
            <person name="Gachon C.M."/>
            <person name="Groisillier A."/>
            <person name="Herve C."/>
            <person name="Jabbari K."/>
            <person name="Katinka M."/>
            <person name="Kloareg B."/>
            <person name="Kowalczyk N."/>
            <person name="Labadie K."/>
            <person name="Leblanc C."/>
            <person name="Lopez P.J."/>
            <person name="McLachlan D.H."/>
            <person name="Meslet-Cladiere L."/>
            <person name="Moustafa A."/>
            <person name="Nehr Z."/>
            <person name="Nyvall Collen P."/>
            <person name="Panaud O."/>
            <person name="Partensky F."/>
            <person name="Poulain J."/>
            <person name="Rensing S.A."/>
            <person name="Rousvoal S."/>
            <person name="Samson G."/>
            <person name="Symeonidi A."/>
            <person name="Weissenbach J."/>
            <person name="Zambounis A."/>
            <person name="Wincker P."/>
            <person name="Boyen C."/>
        </authorList>
    </citation>
    <scope>NUCLEOTIDE SEQUENCE [LARGE SCALE GENOMIC DNA]</scope>
    <source>
        <strain evidence="3">cv. Stackhouse</strain>
    </source>
</reference>
<dbReference type="Pfam" id="PF24102">
    <property type="entry name" value="FLAD1_M"/>
    <property type="match status" value="1"/>
</dbReference>
<dbReference type="KEGG" id="ccp:CHC_T00002523001"/>
<evidence type="ECO:0000313" key="3">
    <source>
        <dbReference type="Proteomes" id="UP000012073"/>
    </source>
</evidence>
<dbReference type="Gene3D" id="3.40.980.10">
    <property type="entry name" value="MoaB/Mog-like domain"/>
    <property type="match status" value="1"/>
</dbReference>
<protein>
    <recommendedName>
        <fullName evidence="1">MoaB/Mog domain-containing protein</fullName>
    </recommendedName>
</protein>
<proteinExistence type="predicted"/>